<dbReference type="EC" id="3.4.16.4" evidence="4"/>
<dbReference type="InterPro" id="IPR032710">
    <property type="entry name" value="NTF2-like_dom_sf"/>
</dbReference>
<dbReference type="RefSeq" id="WP_379949163.1">
    <property type="nucleotide sequence ID" value="NZ_JBHMAF010000046.1"/>
</dbReference>
<dbReference type="PROSITE" id="PS51257">
    <property type="entry name" value="PROKAR_LIPOPROTEIN"/>
    <property type="match status" value="1"/>
</dbReference>
<evidence type="ECO:0000313" key="11">
    <source>
        <dbReference type="EMBL" id="MFB9758875.1"/>
    </source>
</evidence>
<dbReference type="InterPro" id="IPR007887">
    <property type="entry name" value="MecA_N"/>
</dbReference>
<comment type="similarity">
    <text evidence="3">Belongs to the transpeptidase family.</text>
</comment>
<keyword evidence="7" id="KW-0732">Signal</keyword>
<feature type="domain" description="Penicillin-binding protein dimerisation" evidence="9">
    <location>
        <begin position="155"/>
        <end position="318"/>
    </location>
</feature>
<feature type="chain" id="PRO_5045179533" description="serine-type D-Ala-D-Ala carboxypeptidase" evidence="7">
    <location>
        <begin position="20"/>
        <end position="664"/>
    </location>
</feature>
<dbReference type="Proteomes" id="UP001589609">
    <property type="component" value="Unassembled WGS sequence"/>
</dbReference>
<reference evidence="11 12" key="1">
    <citation type="submission" date="2024-09" db="EMBL/GenBank/DDBJ databases">
        <authorList>
            <person name="Sun Q."/>
            <person name="Mori K."/>
        </authorList>
    </citation>
    <scope>NUCLEOTIDE SEQUENCE [LARGE SCALE GENOMIC DNA]</scope>
    <source>
        <strain evidence="11 12">JCM 11201</strain>
    </source>
</reference>
<evidence type="ECO:0000256" key="2">
    <source>
        <dbReference type="ARBA" id="ARBA00004752"/>
    </source>
</evidence>
<evidence type="ECO:0000256" key="5">
    <source>
        <dbReference type="ARBA" id="ARBA00023136"/>
    </source>
</evidence>
<evidence type="ECO:0000259" key="9">
    <source>
        <dbReference type="Pfam" id="PF03717"/>
    </source>
</evidence>
<dbReference type="InterPro" id="IPR036138">
    <property type="entry name" value="PBP_dimer_sf"/>
</dbReference>
<evidence type="ECO:0000256" key="7">
    <source>
        <dbReference type="SAM" id="SignalP"/>
    </source>
</evidence>
<dbReference type="Pfam" id="PF00905">
    <property type="entry name" value="Transpeptidase"/>
    <property type="match status" value="1"/>
</dbReference>
<dbReference type="PANTHER" id="PTHR30627">
    <property type="entry name" value="PEPTIDOGLYCAN D,D-TRANSPEPTIDASE"/>
    <property type="match status" value="1"/>
</dbReference>
<dbReference type="SUPFAM" id="SSF56601">
    <property type="entry name" value="beta-lactamase/transpeptidase-like"/>
    <property type="match status" value="1"/>
</dbReference>
<evidence type="ECO:0000313" key="12">
    <source>
        <dbReference type="Proteomes" id="UP001589609"/>
    </source>
</evidence>
<comment type="caution">
    <text evidence="11">The sequence shown here is derived from an EMBL/GenBank/DDBJ whole genome shotgun (WGS) entry which is preliminary data.</text>
</comment>
<accession>A0ABV5WE86</accession>
<dbReference type="PANTHER" id="PTHR30627:SF25">
    <property type="entry name" value="PENICILLIN-BINDING PROTEIN 3"/>
    <property type="match status" value="1"/>
</dbReference>
<feature type="domain" description="NTF2-like N-terminal transpeptidase" evidence="10">
    <location>
        <begin position="25"/>
        <end position="147"/>
    </location>
</feature>
<dbReference type="InterPro" id="IPR050515">
    <property type="entry name" value="Beta-lactam/transpept"/>
</dbReference>
<evidence type="ECO:0000259" key="10">
    <source>
        <dbReference type="Pfam" id="PF05223"/>
    </source>
</evidence>
<dbReference type="InterPro" id="IPR012338">
    <property type="entry name" value="Beta-lactam/transpept-like"/>
</dbReference>
<protein>
    <recommendedName>
        <fullName evidence="4">serine-type D-Ala-D-Ala carboxypeptidase</fullName>
        <ecNumber evidence="4">3.4.16.4</ecNumber>
    </recommendedName>
</protein>
<evidence type="ECO:0000256" key="4">
    <source>
        <dbReference type="ARBA" id="ARBA00012448"/>
    </source>
</evidence>
<keyword evidence="5" id="KW-0472">Membrane</keyword>
<dbReference type="InterPro" id="IPR005311">
    <property type="entry name" value="PBP_dimer"/>
</dbReference>
<proteinExistence type="inferred from homology"/>
<feature type="signal peptide" evidence="7">
    <location>
        <begin position="1"/>
        <end position="19"/>
    </location>
</feature>
<comment type="pathway">
    <text evidence="2">Cell wall biogenesis; peptidoglycan biosynthesis.</text>
</comment>
<name>A0ABV5WE86_9BACI</name>
<keyword evidence="12" id="KW-1185">Reference proteome</keyword>
<dbReference type="SUPFAM" id="SSF54427">
    <property type="entry name" value="NTF2-like"/>
    <property type="match status" value="1"/>
</dbReference>
<dbReference type="EMBL" id="JBHMAF010000046">
    <property type="protein sequence ID" value="MFB9758875.1"/>
    <property type="molecule type" value="Genomic_DNA"/>
</dbReference>
<sequence length="664" mass="72795">MKRIYGLCMCILLAVVVTACSNAPKPEETLDAYIQAWNKQKFADMYDMLSESSKKSITKDTFVQRYQKIYSDIEVENLQVKLQKEQENKKDEKDAAMRHYELKMDTMAGPISFQNPIKLVKEKSGEEEKWKIEWGTTHIFPDMKAGDKVGIDTYEAKRGEILDRSGNGLAINGTVPQAGIVPEKLGADAEATKEALAKLLGITVEEINQKLSAKWVKPNLFVPIGFFPEGANTDPGLPGVGIKNVPMRVYPLKEAAAHITGYVQEITAEQLKTLAEKGYRAGDVIGKAGLEQVYEDELHGENGARLYIIDENNKEKEELAKKEAVDGKTISVTLDSSLQQSVYTQLNSDAGTAAAVHPSTGEVLALVSSPSYDPNAFVRGVKSEQWNAWNNDPKKPLLNRFTKAYTPGSVFKPITAMIGLKAGTLDPAEQKKISGLKWAKDASWGNYYVKRVHEENSVNLEKAFVYSDNIYFAQEALQIGKEAFTEGAKAVGLGEKLPLKYPFQASQLANGEIKGDIELADTGYGQGEVLMTPLHVALTYAPIVNNGAMPAPVLVKEQDQQKVWKENIVSTEQAELLKKALVAVVNNPEGTGKNAKLANKLIAGKTGTAELKQGKNETGQENGWFTGFNAANPDVIIAMMVEDVKERGGSSYVAEKVRNVLAAR</sequence>
<dbReference type="Gene3D" id="3.40.710.10">
    <property type="entry name" value="DD-peptidase/beta-lactamase superfamily"/>
    <property type="match status" value="1"/>
</dbReference>
<comment type="subcellular location">
    <subcellularLocation>
        <location evidence="1">Membrane</location>
    </subcellularLocation>
</comment>
<dbReference type="InterPro" id="IPR001460">
    <property type="entry name" value="PCN-bd_Tpept"/>
</dbReference>
<evidence type="ECO:0000256" key="1">
    <source>
        <dbReference type="ARBA" id="ARBA00004370"/>
    </source>
</evidence>
<dbReference type="Pfam" id="PF03717">
    <property type="entry name" value="PBP_dimer"/>
    <property type="match status" value="1"/>
</dbReference>
<feature type="domain" description="Penicillin-binding protein transpeptidase" evidence="8">
    <location>
        <begin position="351"/>
        <end position="661"/>
    </location>
</feature>
<gene>
    <name evidence="11" type="ORF">ACFFMS_10345</name>
</gene>
<dbReference type="Gene3D" id="3.30.1390.30">
    <property type="entry name" value="Penicillin-binding protein 2a, domain 3"/>
    <property type="match status" value="1"/>
</dbReference>
<evidence type="ECO:0000259" key="8">
    <source>
        <dbReference type="Pfam" id="PF00905"/>
    </source>
</evidence>
<dbReference type="SUPFAM" id="SSF56519">
    <property type="entry name" value="Penicillin binding protein dimerisation domain"/>
    <property type="match status" value="1"/>
</dbReference>
<dbReference type="Gene3D" id="3.10.450.100">
    <property type="entry name" value="NTF2-like, domain 1"/>
    <property type="match status" value="1"/>
</dbReference>
<evidence type="ECO:0000256" key="6">
    <source>
        <dbReference type="ARBA" id="ARBA00034000"/>
    </source>
</evidence>
<dbReference type="Gene3D" id="3.90.1310.10">
    <property type="entry name" value="Penicillin-binding protein 2a (Domain 2)"/>
    <property type="match status" value="1"/>
</dbReference>
<comment type="catalytic activity">
    <reaction evidence="6">
        <text>Preferential cleavage: (Ac)2-L-Lys-D-Ala-|-D-Ala. Also transpeptidation of peptidyl-alanyl moieties that are N-acyl substituents of D-alanine.</text>
        <dbReference type="EC" id="3.4.16.4"/>
    </reaction>
</comment>
<dbReference type="Pfam" id="PF05223">
    <property type="entry name" value="MecA_N"/>
    <property type="match status" value="1"/>
</dbReference>
<organism evidence="11 12">
    <name type="scientific">Ectobacillus funiculus</name>
    <dbReference type="NCBI Taxonomy" id="137993"/>
    <lineage>
        <taxon>Bacteria</taxon>
        <taxon>Bacillati</taxon>
        <taxon>Bacillota</taxon>
        <taxon>Bacilli</taxon>
        <taxon>Bacillales</taxon>
        <taxon>Bacillaceae</taxon>
        <taxon>Ectobacillus</taxon>
    </lineage>
</organism>
<evidence type="ECO:0000256" key="3">
    <source>
        <dbReference type="ARBA" id="ARBA00007171"/>
    </source>
</evidence>